<name>A0A9P5VGK0_9FUNG</name>
<protein>
    <submittedName>
        <fullName evidence="2">Uncharacterized protein</fullName>
    </submittedName>
</protein>
<evidence type="ECO:0000313" key="3">
    <source>
        <dbReference type="Proteomes" id="UP000696485"/>
    </source>
</evidence>
<keyword evidence="3" id="KW-1185">Reference proteome</keyword>
<dbReference type="EMBL" id="JAAAUY010001761">
    <property type="protein sequence ID" value="KAF9319450.1"/>
    <property type="molecule type" value="Genomic_DNA"/>
</dbReference>
<dbReference type="AlphaFoldDB" id="A0A9P5VGK0"/>
<accession>A0A9P5VGK0</accession>
<feature type="compositionally biased region" description="Polar residues" evidence="1">
    <location>
        <begin position="1"/>
        <end position="17"/>
    </location>
</feature>
<sequence>LSTLNKMPTQSAPSTPSKSDKTCKILFKKTSEDEWLAFQSQSEVFLLKFHDLDALGIQTSLNTATDRNDIPDHDTLLARDLDAVWTALLETITSAAQQHLPSVSVGYGGVPTMSPEKAHLQARKNDFGNTVRAI</sequence>
<proteinExistence type="predicted"/>
<comment type="caution">
    <text evidence="2">The sequence shown here is derived from an EMBL/GenBank/DDBJ whole genome shotgun (WGS) entry which is preliminary data.</text>
</comment>
<gene>
    <name evidence="2" type="ORF">BG006_002989</name>
</gene>
<organism evidence="2 3">
    <name type="scientific">Podila minutissima</name>
    <dbReference type="NCBI Taxonomy" id="64525"/>
    <lineage>
        <taxon>Eukaryota</taxon>
        <taxon>Fungi</taxon>
        <taxon>Fungi incertae sedis</taxon>
        <taxon>Mucoromycota</taxon>
        <taxon>Mortierellomycotina</taxon>
        <taxon>Mortierellomycetes</taxon>
        <taxon>Mortierellales</taxon>
        <taxon>Mortierellaceae</taxon>
        <taxon>Podila</taxon>
    </lineage>
</organism>
<feature type="region of interest" description="Disordered" evidence="1">
    <location>
        <begin position="1"/>
        <end position="20"/>
    </location>
</feature>
<dbReference type="Proteomes" id="UP000696485">
    <property type="component" value="Unassembled WGS sequence"/>
</dbReference>
<feature type="non-terminal residue" evidence="2">
    <location>
        <position position="1"/>
    </location>
</feature>
<evidence type="ECO:0000313" key="2">
    <source>
        <dbReference type="EMBL" id="KAF9319450.1"/>
    </source>
</evidence>
<reference evidence="2" key="1">
    <citation type="journal article" date="2020" name="Fungal Divers.">
        <title>Resolving the Mortierellaceae phylogeny through synthesis of multi-gene phylogenetics and phylogenomics.</title>
        <authorList>
            <person name="Vandepol N."/>
            <person name="Liber J."/>
            <person name="Desiro A."/>
            <person name="Na H."/>
            <person name="Kennedy M."/>
            <person name="Barry K."/>
            <person name="Grigoriev I.V."/>
            <person name="Miller A.N."/>
            <person name="O'Donnell K."/>
            <person name="Stajich J.E."/>
            <person name="Bonito G."/>
        </authorList>
    </citation>
    <scope>NUCLEOTIDE SEQUENCE</scope>
    <source>
        <strain evidence="2">NVP1</strain>
    </source>
</reference>
<evidence type="ECO:0000256" key="1">
    <source>
        <dbReference type="SAM" id="MobiDB-lite"/>
    </source>
</evidence>